<dbReference type="Gene3D" id="3.40.50.720">
    <property type="entry name" value="NAD(P)-binding Rossmann-like Domain"/>
    <property type="match status" value="1"/>
</dbReference>
<dbReference type="SUPFAM" id="SSF53223">
    <property type="entry name" value="Aminoacid dehydrogenase-like, N-terminal domain"/>
    <property type="match status" value="1"/>
</dbReference>
<dbReference type="GO" id="GO:0035999">
    <property type="term" value="P:tetrahydrofolate interconversion"/>
    <property type="evidence" value="ECO:0007669"/>
    <property type="project" value="UniProtKB-UniRule"/>
</dbReference>
<feature type="domain" description="Tetrahydrofolate dehydrogenase/cyclohydrolase catalytic" evidence="12">
    <location>
        <begin position="3"/>
        <end position="114"/>
    </location>
</feature>
<comment type="similarity">
    <text evidence="11">Belongs to the tetrahydrofolate dehydrogenase/cyclohydrolase family.</text>
</comment>
<evidence type="ECO:0000256" key="11">
    <source>
        <dbReference type="HAMAP-Rule" id="MF_01576"/>
    </source>
</evidence>
<comment type="caution">
    <text evidence="11">Lacks conserved residue(s) required for the propagation of feature annotation.</text>
</comment>
<evidence type="ECO:0000256" key="7">
    <source>
        <dbReference type="ARBA" id="ARBA00023002"/>
    </source>
</evidence>
<dbReference type="GO" id="GO:0004488">
    <property type="term" value="F:methylenetetrahydrofolate dehydrogenase (NADP+) activity"/>
    <property type="evidence" value="ECO:0007669"/>
    <property type="project" value="UniProtKB-UniRule"/>
</dbReference>
<dbReference type="PRINTS" id="PR00085">
    <property type="entry name" value="THFDHDRGNASE"/>
</dbReference>
<comment type="function">
    <text evidence="11">Catalyzes the oxidation of 5,10-methylenetetrahydrofolate to 5,10-methenyltetrahydrofolate and then the hydrolysis of 5,10-methenyltetrahydrofolate to 10-formyltetrahydrofolate.</text>
</comment>
<reference evidence="14 15" key="1">
    <citation type="submission" date="2017-07" db="EMBL/GenBank/DDBJ databases">
        <title>Mechanisms for carbon and nitrogen cycling indicate functional differentiation within the Candidate Phyla Radiation.</title>
        <authorList>
            <person name="Danczak R.E."/>
            <person name="Johnston M.D."/>
            <person name="Kenah C."/>
            <person name="Slattery M."/>
            <person name="Wrighton K.C."/>
            <person name="Wilkins M.J."/>
        </authorList>
    </citation>
    <scope>NUCLEOTIDE SEQUENCE [LARGE SCALE GENOMIC DNA]</scope>
    <source>
        <strain evidence="14">Gr01-1014_77</strain>
    </source>
</reference>
<dbReference type="GO" id="GO:0009086">
    <property type="term" value="P:methionine biosynthetic process"/>
    <property type="evidence" value="ECO:0007669"/>
    <property type="project" value="UniProtKB-KW"/>
</dbReference>
<dbReference type="CDD" id="cd01080">
    <property type="entry name" value="NAD_bind_m-THF_DH_Cyclohyd"/>
    <property type="match status" value="1"/>
</dbReference>
<keyword evidence="3 11" id="KW-0554">One-carbon metabolism</keyword>
<dbReference type="GO" id="GO:0006164">
    <property type="term" value="P:purine nucleotide biosynthetic process"/>
    <property type="evidence" value="ECO:0007669"/>
    <property type="project" value="UniProtKB-KW"/>
</dbReference>
<evidence type="ECO:0000256" key="1">
    <source>
        <dbReference type="ARBA" id="ARBA00004777"/>
    </source>
</evidence>
<accession>A0A554JB37</accession>
<name>A0A554JB37_9BACT</name>
<dbReference type="GO" id="GO:0000105">
    <property type="term" value="P:L-histidine biosynthetic process"/>
    <property type="evidence" value="ECO:0007669"/>
    <property type="project" value="UniProtKB-KW"/>
</dbReference>
<organism evidence="14 15">
    <name type="scientific">Candidatus Doudnabacteria bacterium Gr01-1014_77</name>
    <dbReference type="NCBI Taxonomy" id="2017133"/>
    <lineage>
        <taxon>Bacteria</taxon>
        <taxon>Candidatus Doudnaibacteriota</taxon>
    </lineage>
</organism>
<keyword evidence="5 11" id="KW-0378">Hydrolase</keyword>
<evidence type="ECO:0000313" key="14">
    <source>
        <dbReference type="EMBL" id="TSC65562.1"/>
    </source>
</evidence>
<comment type="catalytic activity">
    <reaction evidence="11">
        <text>(6R)-5,10-methylene-5,6,7,8-tetrahydrofolate + NADP(+) = (6R)-5,10-methenyltetrahydrofolate + NADPH</text>
        <dbReference type="Rhea" id="RHEA:22812"/>
        <dbReference type="ChEBI" id="CHEBI:15636"/>
        <dbReference type="ChEBI" id="CHEBI:57455"/>
        <dbReference type="ChEBI" id="CHEBI:57783"/>
        <dbReference type="ChEBI" id="CHEBI:58349"/>
        <dbReference type="EC" id="1.5.1.5"/>
    </reaction>
</comment>
<dbReference type="Gene3D" id="3.40.50.10860">
    <property type="entry name" value="Leucine Dehydrogenase, chain A, domain 1"/>
    <property type="match status" value="1"/>
</dbReference>
<dbReference type="PANTHER" id="PTHR48099:SF5">
    <property type="entry name" value="C-1-TETRAHYDROFOLATE SYNTHASE, CYTOPLASMIC"/>
    <property type="match status" value="1"/>
</dbReference>
<gene>
    <name evidence="11" type="primary">folD</name>
    <name evidence="14" type="ORF">G01um101477_419</name>
</gene>
<dbReference type="SUPFAM" id="SSF51735">
    <property type="entry name" value="NAD(P)-binding Rossmann-fold domains"/>
    <property type="match status" value="1"/>
</dbReference>
<feature type="domain" description="Tetrahydrofolate dehydrogenase/cyclohydrolase NAD(P)-binding" evidence="13">
    <location>
        <begin position="133"/>
        <end position="274"/>
    </location>
</feature>
<comment type="caution">
    <text evidence="14">The sequence shown here is derived from an EMBL/GenBank/DDBJ whole genome shotgun (WGS) entry which is preliminary data.</text>
</comment>
<sequence>MIIDGRKIAKEILEQLKTEVASLGFKPKLIDVFVGSDPVIESYVNIKAKRAFETGIDFEIKKYPQDVLEETLVADIKQMNSEKNICGLIVQLPLPKHLDKQAVMNAINPDIDVDMITSVSLGELFTGQQKIMPATASAILRMLKDLNIDLRGKHVLVVGAGDLVGKPVTFLLMQAGATVTVANQSTQDLSSLCLSADIIISGTGVPGLIKPSMVRAESIVIDAGTAESNSGISGDVDFERIKDKVFAVSPVPGGVGPVTVAMLLSNVVAVAKRRM</sequence>
<keyword evidence="8 11" id="KW-0368">Histidine biosynthesis</keyword>
<keyword evidence="9 11" id="KW-0486">Methionine biosynthesis</keyword>
<comment type="subunit">
    <text evidence="2 11">Homodimer.</text>
</comment>
<dbReference type="GO" id="GO:0005829">
    <property type="term" value="C:cytosol"/>
    <property type="evidence" value="ECO:0007669"/>
    <property type="project" value="TreeGrafter"/>
</dbReference>
<dbReference type="Proteomes" id="UP000319613">
    <property type="component" value="Unassembled WGS sequence"/>
</dbReference>
<protein>
    <recommendedName>
        <fullName evidence="11">Bifunctional protein FolD</fullName>
    </recommendedName>
    <domain>
        <recommendedName>
            <fullName evidence="11">Methylenetetrahydrofolate dehydrogenase</fullName>
            <ecNumber evidence="11">1.5.1.5</ecNumber>
        </recommendedName>
    </domain>
    <domain>
        <recommendedName>
            <fullName evidence="11">Methenyltetrahydrofolate cyclohydrolase</fullName>
            <ecNumber evidence="11">3.5.4.9</ecNumber>
        </recommendedName>
    </domain>
</protein>
<evidence type="ECO:0000256" key="10">
    <source>
        <dbReference type="ARBA" id="ARBA00023268"/>
    </source>
</evidence>
<evidence type="ECO:0000256" key="2">
    <source>
        <dbReference type="ARBA" id="ARBA00011738"/>
    </source>
</evidence>
<dbReference type="HAMAP" id="MF_01576">
    <property type="entry name" value="THF_DHG_CYH"/>
    <property type="match status" value="1"/>
</dbReference>
<keyword evidence="10 11" id="KW-0511">Multifunctional enzyme</keyword>
<evidence type="ECO:0000256" key="8">
    <source>
        <dbReference type="ARBA" id="ARBA00023102"/>
    </source>
</evidence>
<feature type="binding site" evidence="11">
    <location>
        <begin position="159"/>
        <end position="161"/>
    </location>
    <ligand>
        <name>NADP(+)</name>
        <dbReference type="ChEBI" id="CHEBI:58349"/>
    </ligand>
</feature>
<dbReference type="Pfam" id="PF02882">
    <property type="entry name" value="THF_DHG_CYH_C"/>
    <property type="match status" value="1"/>
</dbReference>
<dbReference type="GO" id="GO:0004477">
    <property type="term" value="F:methenyltetrahydrofolate cyclohydrolase activity"/>
    <property type="evidence" value="ECO:0007669"/>
    <property type="project" value="UniProtKB-UniRule"/>
</dbReference>
<evidence type="ECO:0000259" key="12">
    <source>
        <dbReference type="Pfam" id="PF00763"/>
    </source>
</evidence>
<dbReference type="FunFam" id="3.40.50.10860:FF:000005">
    <property type="entry name" value="C-1-tetrahydrofolate synthase, cytoplasmic, putative"/>
    <property type="match status" value="1"/>
</dbReference>
<dbReference type="EMBL" id="VMFF01000039">
    <property type="protein sequence ID" value="TSC65562.1"/>
    <property type="molecule type" value="Genomic_DNA"/>
</dbReference>
<evidence type="ECO:0000313" key="15">
    <source>
        <dbReference type="Proteomes" id="UP000319613"/>
    </source>
</evidence>
<keyword evidence="7 11" id="KW-0560">Oxidoreductase</keyword>
<comment type="catalytic activity">
    <reaction evidence="11">
        <text>(6R)-5,10-methenyltetrahydrofolate + H2O = (6R)-10-formyltetrahydrofolate + H(+)</text>
        <dbReference type="Rhea" id="RHEA:23700"/>
        <dbReference type="ChEBI" id="CHEBI:15377"/>
        <dbReference type="ChEBI" id="CHEBI:15378"/>
        <dbReference type="ChEBI" id="CHEBI:57455"/>
        <dbReference type="ChEBI" id="CHEBI:195366"/>
        <dbReference type="EC" id="3.5.4.9"/>
    </reaction>
</comment>
<evidence type="ECO:0000256" key="3">
    <source>
        <dbReference type="ARBA" id="ARBA00022563"/>
    </source>
</evidence>
<feature type="binding site" evidence="11">
    <location>
        <position position="225"/>
    </location>
    <ligand>
        <name>NADP(+)</name>
        <dbReference type="ChEBI" id="CHEBI:58349"/>
    </ligand>
</feature>
<evidence type="ECO:0000256" key="9">
    <source>
        <dbReference type="ARBA" id="ARBA00023167"/>
    </source>
</evidence>
<dbReference type="InterPro" id="IPR046346">
    <property type="entry name" value="Aminoacid_DH-like_N_sf"/>
</dbReference>
<comment type="pathway">
    <text evidence="1 11">One-carbon metabolism; tetrahydrofolate interconversion.</text>
</comment>
<keyword evidence="4 11" id="KW-0658">Purine biosynthesis</keyword>
<dbReference type="UniPathway" id="UPA00193"/>
<dbReference type="InterPro" id="IPR020630">
    <property type="entry name" value="THF_DH/CycHdrlase_cat_dom"/>
</dbReference>
<dbReference type="EC" id="3.5.4.9" evidence="11"/>
<evidence type="ECO:0000259" key="13">
    <source>
        <dbReference type="Pfam" id="PF02882"/>
    </source>
</evidence>
<dbReference type="PANTHER" id="PTHR48099">
    <property type="entry name" value="C-1-TETRAHYDROFOLATE SYNTHASE, CYTOPLASMIC-RELATED"/>
    <property type="match status" value="1"/>
</dbReference>
<dbReference type="InterPro" id="IPR000672">
    <property type="entry name" value="THF_DH/CycHdrlase"/>
</dbReference>
<evidence type="ECO:0000256" key="5">
    <source>
        <dbReference type="ARBA" id="ARBA00022801"/>
    </source>
</evidence>
<evidence type="ECO:0000256" key="6">
    <source>
        <dbReference type="ARBA" id="ARBA00022857"/>
    </source>
</evidence>
<dbReference type="AlphaFoldDB" id="A0A554JB37"/>
<proteinExistence type="inferred from homology"/>
<keyword evidence="11" id="KW-0028">Amino-acid biosynthesis</keyword>
<dbReference type="Pfam" id="PF00763">
    <property type="entry name" value="THF_DHG_CYH"/>
    <property type="match status" value="1"/>
</dbReference>
<keyword evidence="6 11" id="KW-0521">NADP</keyword>
<dbReference type="InterPro" id="IPR020631">
    <property type="entry name" value="THF_DH/CycHdrlase_NAD-bd_dom"/>
</dbReference>
<dbReference type="InterPro" id="IPR036291">
    <property type="entry name" value="NAD(P)-bd_dom_sf"/>
</dbReference>
<dbReference type="EC" id="1.5.1.5" evidence="11"/>
<evidence type="ECO:0000256" key="4">
    <source>
        <dbReference type="ARBA" id="ARBA00022755"/>
    </source>
</evidence>